<dbReference type="PANTHER" id="PTHR43877:SF2">
    <property type="entry name" value="AMINOALKYLPHOSPHONATE N-ACETYLTRANSFERASE-RELATED"/>
    <property type="match status" value="1"/>
</dbReference>
<dbReference type="InterPro" id="IPR016181">
    <property type="entry name" value="Acyl_CoA_acyltransferase"/>
</dbReference>
<dbReference type="Pfam" id="PF00583">
    <property type="entry name" value="Acetyltransf_1"/>
    <property type="match status" value="1"/>
</dbReference>
<evidence type="ECO:0000313" key="4">
    <source>
        <dbReference type="EMBL" id="MBT0769423.1"/>
    </source>
</evidence>
<reference evidence="4 5" key="1">
    <citation type="submission" date="2021-05" db="EMBL/GenBank/DDBJ databases">
        <title>Kineosporia and Streptomyces sp. nov. two new marine actinobacteria isolated from Coral.</title>
        <authorList>
            <person name="Buangrab K."/>
            <person name="Sutthacheep M."/>
            <person name="Yeemin T."/>
            <person name="Harunari E."/>
            <person name="Igarashi Y."/>
            <person name="Kanchanasin P."/>
            <person name="Tanasupawat S."/>
            <person name="Phongsopitanun W."/>
        </authorList>
    </citation>
    <scope>NUCLEOTIDE SEQUENCE [LARGE SCALE GENOMIC DNA]</scope>
    <source>
        <strain evidence="4 5">J2-2</strain>
    </source>
</reference>
<keyword evidence="1" id="KW-0808">Transferase</keyword>
<dbReference type="InterPro" id="IPR050832">
    <property type="entry name" value="Bact_Acetyltransf"/>
</dbReference>
<evidence type="ECO:0000313" key="5">
    <source>
        <dbReference type="Proteomes" id="UP001197247"/>
    </source>
</evidence>
<evidence type="ECO:0000256" key="2">
    <source>
        <dbReference type="ARBA" id="ARBA00023315"/>
    </source>
</evidence>
<gene>
    <name evidence="4" type="ORF">KIH74_10865</name>
</gene>
<dbReference type="Gene3D" id="3.40.630.30">
    <property type="match status" value="1"/>
</dbReference>
<name>A0ABS5THA0_9ACTN</name>
<keyword evidence="5" id="KW-1185">Reference proteome</keyword>
<dbReference type="PANTHER" id="PTHR43877">
    <property type="entry name" value="AMINOALKYLPHOSPHONATE N-ACETYLTRANSFERASE-RELATED-RELATED"/>
    <property type="match status" value="1"/>
</dbReference>
<dbReference type="EMBL" id="JAHBAY010000004">
    <property type="protein sequence ID" value="MBT0769423.1"/>
    <property type="molecule type" value="Genomic_DNA"/>
</dbReference>
<comment type="caution">
    <text evidence="4">The sequence shown here is derived from an EMBL/GenBank/DDBJ whole genome shotgun (WGS) entry which is preliminary data.</text>
</comment>
<organism evidence="4 5">
    <name type="scientific">Kineosporia corallincola</name>
    <dbReference type="NCBI Taxonomy" id="2835133"/>
    <lineage>
        <taxon>Bacteria</taxon>
        <taxon>Bacillati</taxon>
        <taxon>Actinomycetota</taxon>
        <taxon>Actinomycetes</taxon>
        <taxon>Kineosporiales</taxon>
        <taxon>Kineosporiaceae</taxon>
        <taxon>Kineosporia</taxon>
    </lineage>
</organism>
<feature type="domain" description="N-acetyltransferase" evidence="3">
    <location>
        <begin position="15"/>
        <end position="155"/>
    </location>
</feature>
<protein>
    <submittedName>
        <fullName evidence="4">GNAT family N-acetyltransferase</fullName>
    </submittedName>
</protein>
<evidence type="ECO:0000256" key="1">
    <source>
        <dbReference type="ARBA" id="ARBA00022679"/>
    </source>
</evidence>
<evidence type="ECO:0000259" key="3">
    <source>
        <dbReference type="PROSITE" id="PS51186"/>
    </source>
</evidence>
<keyword evidence="2" id="KW-0012">Acyltransferase</keyword>
<sequence length="159" mass="17168">MTEPPPPDDDTVHTISVTPATPADLPAIWPLASALATSYVPRRAAFAESYGEIITDPRQALLLARSADGERVLGYVHVLAHHAFHANGLIAWVEELIVDESARGHGLGAGLMRAAQDWARAAGCAYLSLATRRAAGFYRHLDYEDSAVYFKKELGRASS</sequence>
<dbReference type="CDD" id="cd04301">
    <property type="entry name" value="NAT_SF"/>
    <property type="match status" value="1"/>
</dbReference>
<accession>A0ABS5THA0</accession>
<dbReference type="PROSITE" id="PS51186">
    <property type="entry name" value="GNAT"/>
    <property type="match status" value="1"/>
</dbReference>
<dbReference type="Proteomes" id="UP001197247">
    <property type="component" value="Unassembled WGS sequence"/>
</dbReference>
<dbReference type="SUPFAM" id="SSF55729">
    <property type="entry name" value="Acyl-CoA N-acyltransferases (Nat)"/>
    <property type="match status" value="1"/>
</dbReference>
<dbReference type="InterPro" id="IPR000182">
    <property type="entry name" value="GNAT_dom"/>
</dbReference>
<proteinExistence type="predicted"/>
<dbReference type="RefSeq" id="WP_214155725.1">
    <property type="nucleotide sequence ID" value="NZ_JAHBAY010000004.1"/>
</dbReference>